<organism evidence="2 3">
    <name type="scientific">Coccomyxa viridis</name>
    <dbReference type="NCBI Taxonomy" id="1274662"/>
    <lineage>
        <taxon>Eukaryota</taxon>
        <taxon>Viridiplantae</taxon>
        <taxon>Chlorophyta</taxon>
        <taxon>core chlorophytes</taxon>
        <taxon>Trebouxiophyceae</taxon>
        <taxon>Trebouxiophyceae incertae sedis</taxon>
        <taxon>Coccomyxaceae</taxon>
        <taxon>Coccomyxa</taxon>
    </lineage>
</organism>
<proteinExistence type="predicted"/>
<protein>
    <submittedName>
        <fullName evidence="2">G418 protein</fullName>
    </submittedName>
</protein>
<feature type="region of interest" description="Disordered" evidence="1">
    <location>
        <begin position="57"/>
        <end position="85"/>
    </location>
</feature>
<evidence type="ECO:0000313" key="3">
    <source>
        <dbReference type="Proteomes" id="UP001497392"/>
    </source>
</evidence>
<accession>A0ABP1FKZ6</accession>
<feature type="region of interest" description="Disordered" evidence="1">
    <location>
        <begin position="1"/>
        <end position="26"/>
    </location>
</feature>
<dbReference type="EMBL" id="CAXHTA020000001">
    <property type="protein sequence ID" value="CAL5218707.1"/>
    <property type="molecule type" value="Genomic_DNA"/>
</dbReference>
<evidence type="ECO:0000256" key="1">
    <source>
        <dbReference type="SAM" id="MobiDB-lite"/>
    </source>
</evidence>
<sequence length="119" mass="13318">MRREQRSSRSRRSSRGGKFQTGGGVAPLNFEFTVQSITVWHTPLGDSSCKEWTRVADIPPRSRGRSPKHVPANPNPAHKEGPAPRTLQQLLEWQRSIAATIGKADSHQRFSRAVTRAFC</sequence>
<keyword evidence="3" id="KW-1185">Reference proteome</keyword>
<name>A0ABP1FKZ6_9CHLO</name>
<reference evidence="2 3" key="1">
    <citation type="submission" date="2024-06" db="EMBL/GenBank/DDBJ databases">
        <authorList>
            <person name="Kraege A."/>
            <person name="Thomma B."/>
        </authorList>
    </citation>
    <scope>NUCLEOTIDE SEQUENCE [LARGE SCALE GENOMIC DNA]</scope>
</reference>
<comment type="caution">
    <text evidence="2">The sequence shown here is derived from an EMBL/GenBank/DDBJ whole genome shotgun (WGS) entry which is preliminary data.</text>
</comment>
<evidence type="ECO:0000313" key="2">
    <source>
        <dbReference type="EMBL" id="CAL5218707.1"/>
    </source>
</evidence>
<dbReference type="Proteomes" id="UP001497392">
    <property type="component" value="Unassembled WGS sequence"/>
</dbReference>
<gene>
    <name evidence="2" type="primary">g418</name>
    <name evidence="2" type="ORF">VP750_LOCUS366</name>
</gene>